<dbReference type="PIRSF" id="PIRSF001155">
    <property type="entry name" value="C1r_C1s_MASP"/>
    <property type="match status" value="1"/>
</dbReference>
<dbReference type="InterPro" id="IPR001881">
    <property type="entry name" value="EGF-like_Ca-bd_dom"/>
</dbReference>
<feature type="domain" description="CUB" evidence="16">
    <location>
        <begin position="272"/>
        <end position="388"/>
    </location>
</feature>
<protein>
    <submittedName>
        <fullName evidence="19">Complement component 1, s subcomponent 2</fullName>
    </submittedName>
</protein>
<dbReference type="InterPro" id="IPR035976">
    <property type="entry name" value="Sushi/SCR/CCP_sf"/>
</dbReference>
<dbReference type="CDD" id="cd00033">
    <property type="entry name" value="CCP"/>
    <property type="match status" value="2"/>
</dbReference>
<dbReference type="InterPro" id="IPR043504">
    <property type="entry name" value="Peptidase_S1_PA_chymotrypsin"/>
</dbReference>
<keyword evidence="2" id="KW-0399">Innate immunity</keyword>
<dbReference type="Pfam" id="PF00089">
    <property type="entry name" value="Trypsin"/>
    <property type="match status" value="1"/>
</dbReference>
<dbReference type="PRINTS" id="PR00722">
    <property type="entry name" value="CHYMOTRYPSIN"/>
</dbReference>
<dbReference type="Gene3D" id="2.60.120.290">
    <property type="entry name" value="Spermadhesin, CUB domain"/>
    <property type="match status" value="2"/>
</dbReference>
<evidence type="ECO:0000256" key="5">
    <source>
        <dbReference type="ARBA" id="ARBA00022729"/>
    </source>
</evidence>
<dbReference type="CDD" id="cd00041">
    <property type="entry name" value="CUB"/>
    <property type="match status" value="2"/>
</dbReference>
<dbReference type="Gene3D" id="2.40.10.10">
    <property type="entry name" value="Trypsin-like serine proteases"/>
    <property type="match status" value="2"/>
</dbReference>
<dbReference type="SMART" id="SM00042">
    <property type="entry name" value="CUB"/>
    <property type="match status" value="2"/>
</dbReference>
<feature type="domain" description="Sushi" evidence="18">
    <location>
        <begin position="390"/>
        <end position="454"/>
    </location>
</feature>
<evidence type="ECO:0000256" key="4">
    <source>
        <dbReference type="ARBA" id="ARBA00022670"/>
    </source>
</evidence>
<evidence type="ECO:0000259" key="16">
    <source>
        <dbReference type="PROSITE" id="PS01180"/>
    </source>
</evidence>
<evidence type="ECO:0000256" key="8">
    <source>
        <dbReference type="ARBA" id="ARBA00022825"/>
    </source>
</evidence>
<dbReference type="PANTHER" id="PTHR24255:SF18">
    <property type="entry name" value="COMPLEMENT C1S SUBCOMPONENT"/>
    <property type="match status" value="1"/>
</dbReference>
<dbReference type="InterPro" id="IPR035914">
    <property type="entry name" value="Sperma_CUB_dom_sf"/>
</dbReference>
<dbReference type="InterPro" id="IPR000859">
    <property type="entry name" value="CUB_dom"/>
</dbReference>
<dbReference type="Proteomes" id="UP001623349">
    <property type="component" value="Unassembled WGS sequence"/>
</dbReference>
<evidence type="ECO:0000256" key="6">
    <source>
        <dbReference type="ARBA" id="ARBA00022737"/>
    </source>
</evidence>
<dbReference type="PROSITE" id="PS01180">
    <property type="entry name" value="CUB"/>
    <property type="match status" value="2"/>
</dbReference>
<dbReference type="Pfam" id="PF00084">
    <property type="entry name" value="Sushi"/>
    <property type="match status" value="2"/>
</dbReference>
<dbReference type="SUPFAM" id="SSF49854">
    <property type="entry name" value="Spermadhesin, CUB domain"/>
    <property type="match status" value="2"/>
</dbReference>
<accession>A0ABQ0EW49</accession>
<evidence type="ECO:0000256" key="2">
    <source>
        <dbReference type="ARBA" id="ARBA00022588"/>
    </source>
</evidence>
<keyword evidence="3 15" id="KW-0768">Sushi</keyword>
<evidence type="ECO:0000256" key="9">
    <source>
        <dbReference type="ARBA" id="ARBA00022837"/>
    </source>
</evidence>
<keyword evidence="7" id="KW-0378">Hydrolase</keyword>
<keyword evidence="8" id="KW-0720">Serine protease</keyword>
<keyword evidence="12" id="KW-0325">Glycoprotein</keyword>
<dbReference type="Gene3D" id="2.10.25.10">
    <property type="entry name" value="Laminin"/>
    <property type="match status" value="1"/>
</dbReference>
<dbReference type="InterPro" id="IPR001254">
    <property type="entry name" value="Trypsin_dom"/>
</dbReference>
<dbReference type="SMART" id="SM00179">
    <property type="entry name" value="EGF_CA"/>
    <property type="match status" value="1"/>
</dbReference>
<dbReference type="SUPFAM" id="SSF57535">
    <property type="entry name" value="Complement control module/SCR domain"/>
    <property type="match status" value="2"/>
</dbReference>
<proteinExistence type="predicted"/>
<dbReference type="SMART" id="SM00032">
    <property type="entry name" value="CCP"/>
    <property type="match status" value="2"/>
</dbReference>
<dbReference type="PROSITE" id="PS00135">
    <property type="entry name" value="TRYPSIN_SER"/>
    <property type="match status" value="1"/>
</dbReference>
<dbReference type="Pfam" id="PF14670">
    <property type="entry name" value="FXa_inhibition"/>
    <property type="match status" value="1"/>
</dbReference>
<evidence type="ECO:0000256" key="15">
    <source>
        <dbReference type="PROSITE-ProRule" id="PRU00302"/>
    </source>
</evidence>
<organism evidence="19 20">
    <name type="scientific">Apodemus speciosus</name>
    <name type="common">Large Japanese field mouse</name>
    <dbReference type="NCBI Taxonomy" id="105296"/>
    <lineage>
        <taxon>Eukaryota</taxon>
        <taxon>Metazoa</taxon>
        <taxon>Chordata</taxon>
        <taxon>Craniata</taxon>
        <taxon>Vertebrata</taxon>
        <taxon>Euteleostomi</taxon>
        <taxon>Mammalia</taxon>
        <taxon>Eutheria</taxon>
        <taxon>Euarchontoglires</taxon>
        <taxon>Glires</taxon>
        <taxon>Rodentia</taxon>
        <taxon>Myomorpha</taxon>
        <taxon>Muroidea</taxon>
        <taxon>Muridae</taxon>
        <taxon>Murinae</taxon>
        <taxon>Apodemus</taxon>
    </lineage>
</organism>
<dbReference type="InterPro" id="IPR009003">
    <property type="entry name" value="Peptidase_S1_PA"/>
</dbReference>
<evidence type="ECO:0000256" key="3">
    <source>
        <dbReference type="ARBA" id="ARBA00022659"/>
    </source>
</evidence>
<dbReference type="PANTHER" id="PTHR24255">
    <property type="entry name" value="COMPLEMENT COMPONENT 1, S SUBCOMPONENT-RELATED"/>
    <property type="match status" value="1"/>
</dbReference>
<dbReference type="EMBL" id="BAAFST010000006">
    <property type="protein sequence ID" value="GAB1291267.1"/>
    <property type="molecule type" value="Genomic_DNA"/>
</dbReference>
<dbReference type="SMART" id="SM00020">
    <property type="entry name" value="Tryp_SPc"/>
    <property type="match status" value="1"/>
</dbReference>
<keyword evidence="10" id="KW-0391">Immunity</keyword>
<dbReference type="PROSITE" id="PS50240">
    <property type="entry name" value="TRYPSIN_DOM"/>
    <property type="match status" value="1"/>
</dbReference>
<evidence type="ECO:0000256" key="11">
    <source>
        <dbReference type="ARBA" id="ARBA00023157"/>
    </source>
</evidence>
<keyword evidence="6" id="KW-0677">Repeat</keyword>
<keyword evidence="20" id="KW-1185">Reference proteome</keyword>
<dbReference type="InterPro" id="IPR000436">
    <property type="entry name" value="Sushi_SCR_CCP_dom"/>
</dbReference>
<dbReference type="SUPFAM" id="SSF57196">
    <property type="entry name" value="EGF/Laminin"/>
    <property type="match status" value="1"/>
</dbReference>
<feature type="disulfide bond" evidence="14">
    <location>
        <begin position="272"/>
        <end position="299"/>
    </location>
</feature>
<dbReference type="InterPro" id="IPR024175">
    <property type="entry name" value="Pept_S1A_C1r/C1S/mannan-bd"/>
</dbReference>
<keyword evidence="11 14" id="KW-1015">Disulfide bond</keyword>
<feature type="disulfide bond" evidence="14">
    <location>
        <begin position="331"/>
        <end position="348"/>
    </location>
</feature>
<feature type="domain" description="Peptidase S1" evidence="17">
    <location>
        <begin position="536"/>
        <end position="778"/>
    </location>
</feature>
<keyword evidence="5" id="KW-0732">Signal</keyword>
<dbReference type="PROSITE" id="PS01187">
    <property type="entry name" value="EGF_CA"/>
    <property type="match status" value="1"/>
</dbReference>
<feature type="domain" description="Sushi" evidence="18">
    <location>
        <begin position="455"/>
        <end position="521"/>
    </location>
</feature>
<evidence type="ECO:0000256" key="12">
    <source>
        <dbReference type="ARBA" id="ARBA00023180"/>
    </source>
</evidence>
<evidence type="ECO:0000256" key="10">
    <source>
        <dbReference type="ARBA" id="ARBA00022859"/>
    </source>
</evidence>
<sequence length="786" mass="88008">MGDTEPWVAPHYQSRRLYSSDKDSQAYCPLPPKSEFQSAREPWANRQRCARFVLFSLLASLSAEPTKYGEILSPNYPQAYPNEVVKTWDIEVPEGFGIHLYFTHLDIELSENCAYDSVQIISGGMEEERLCGQRTSKSPNSPIVEEFQFPYNKLQVVFTSDFSNEERFTGFAAYYTAIGVLLACMSVHHIRNNSCGEPESAMACRAWKTASCNTRGSSSSSYILSYLNINECTDFTDVPCSHFCNNFIGGYFCSCPPEYFLHDDMRNCGVNCSGNVFTALIGEISSPNYPNSYPENSRCEYQIRLQEGFRVVVTIRREDFDVEPADSEGNCHDSLIFAAKNQQFGPYCGNGFPGPQTIKTQSNTLDIVFQTDLMMGQQKGWKLRYHGDPIPCPKEITANSIWEPEKAKYVFKDVVKITCVDGFEVVEGNVGSTSFYSTCQSNGQWSNSRLECQPVDCGVPEPIENGKVEDPEDTVFGSVIHYTCEEPYYYMEHEEGGEYHCAANGSWVNDHLGVELPKCIPVCGVPTEPFRVQQRIFGGYRANIQSFPWQVFFEYPRAGGALIDEYWVLTAAHVVEENSDPLMYVGSTSLRMDNLQNAQKLTTEQVIIHPGWKSGDDLSTRTDFDNDIALVRLKDPVKMGPTVSPICLPGTSAEYNPSQGDLGMISGWGRTERRFNVIHLRGAKLPVTSLEKCKQVKEKDPKARPGDYVFTDNMICAGDKGVDSCEGDSGGAFALPVPNVKDPKFYVAGLVSWGKQCGTYGIYTKVKNYVDWILKTMQDNSGPRKD</sequence>
<evidence type="ECO:0000256" key="7">
    <source>
        <dbReference type="ARBA" id="ARBA00022801"/>
    </source>
</evidence>
<dbReference type="InterPro" id="IPR018097">
    <property type="entry name" value="EGF_Ca-bd_CS"/>
</dbReference>
<comment type="caution">
    <text evidence="15">Lacks conserved residue(s) required for the propagation of feature annotation.</text>
</comment>
<evidence type="ECO:0000313" key="20">
    <source>
        <dbReference type="Proteomes" id="UP001623349"/>
    </source>
</evidence>
<name>A0ABQ0EW49_APOSI</name>
<evidence type="ECO:0000259" key="17">
    <source>
        <dbReference type="PROSITE" id="PS50240"/>
    </source>
</evidence>
<keyword evidence="4" id="KW-0645">Protease</keyword>
<dbReference type="InterPro" id="IPR033116">
    <property type="entry name" value="TRYPSIN_SER"/>
</dbReference>
<dbReference type="PROSITE" id="PS50923">
    <property type="entry name" value="SUSHI"/>
    <property type="match status" value="2"/>
</dbReference>
<dbReference type="Gene3D" id="2.10.70.10">
    <property type="entry name" value="Complement Module, domain 1"/>
    <property type="match status" value="2"/>
</dbReference>
<reference evidence="19 20" key="1">
    <citation type="submission" date="2024-08" db="EMBL/GenBank/DDBJ databases">
        <title>The draft genome of Apodemus speciosus.</title>
        <authorList>
            <person name="Nabeshima K."/>
            <person name="Suzuki S."/>
            <person name="Onuma M."/>
        </authorList>
    </citation>
    <scope>NUCLEOTIDE SEQUENCE [LARGE SCALE GENOMIC DNA]</scope>
    <source>
        <strain evidence="19">IB14-021</strain>
    </source>
</reference>
<keyword evidence="13" id="KW-0379">Hydroxylation</keyword>
<keyword evidence="9" id="KW-0106">Calcium</keyword>
<evidence type="ECO:0000256" key="13">
    <source>
        <dbReference type="ARBA" id="ARBA00023278"/>
    </source>
</evidence>
<evidence type="ECO:0000259" key="18">
    <source>
        <dbReference type="PROSITE" id="PS50923"/>
    </source>
</evidence>
<dbReference type="Pfam" id="PF00431">
    <property type="entry name" value="CUB"/>
    <property type="match status" value="2"/>
</dbReference>
<evidence type="ECO:0000256" key="1">
    <source>
        <dbReference type="ARBA" id="ARBA00022536"/>
    </source>
</evidence>
<evidence type="ECO:0000313" key="19">
    <source>
        <dbReference type="EMBL" id="GAB1291267.1"/>
    </source>
</evidence>
<dbReference type="CDD" id="cd00054">
    <property type="entry name" value="EGF_CA"/>
    <property type="match status" value="1"/>
</dbReference>
<dbReference type="InterPro" id="IPR001314">
    <property type="entry name" value="Peptidase_S1A"/>
</dbReference>
<dbReference type="CDD" id="cd00190">
    <property type="entry name" value="Tryp_SPc"/>
    <property type="match status" value="1"/>
</dbReference>
<comment type="caution">
    <text evidence="19">The sequence shown here is derived from an EMBL/GenBank/DDBJ whole genome shotgun (WGS) entry which is preliminary data.</text>
</comment>
<keyword evidence="1" id="KW-0245">EGF-like domain</keyword>
<dbReference type="SUPFAM" id="SSF50494">
    <property type="entry name" value="Trypsin-like serine proteases"/>
    <property type="match status" value="1"/>
</dbReference>
<evidence type="ECO:0000256" key="14">
    <source>
        <dbReference type="PROSITE-ProRule" id="PRU00059"/>
    </source>
</evidence>
<gene>
    <name evidence="19" type="ORF">APTSU1_000649700</name>
</gene>
<feature type="domain" description="CUB" evidence="16">
    <location>
        <begin position="49"/>
        <end position="178"/>
    </location>
</feature>